<sequence>MPPPPPPPYGSALRRYHPSASLENLDEWDTPDSAEEMDNHTLHRRHSMSSLETRNPIPGSYSDSDDAAPTPNPRRTKGDKLIYMLNALRECRWSLGDFLYELFRPKDPKGNWIIRGRRHRRMIGRFLNGGTVARILTCWLEDPSGKPGSEAKEGKILYSLDVPYTELKNARNAITSCAAQLVRDEILREVRKAVQSESGLHGTGISAKGRKEISWADIGPNTLRDVMEIIKECQPLTWQLVKELVTPPARKRNGVLVVRKSRLPELTSTEIISTINFSRTNAARRLPAARAILYFACGAQQTLFTYGSRVGQLLSWKATCDLLRRLGAQTGAKVMELGQSDTKAGIIRFDNVQRWFKQREQRIGREDRMNIGVAATVAKMIDFDPAAFDLDEHLAKIRENKRKELKVDDFLQLLDAEHMVRMGELQWLETIVNIVLQLRKYKPVLANIRRTEGAKLRVPVHKTVVHPLGTVAKNEAVTVELRDALLDFLAQMGIKKGSVYKRRVVYVGGDGMSFEKSIVLGYYSQFQEDEVDSLVVIEPFLEIWHTAWTNLSSIFETHWGDPLTKDPSRLAHNAAKIGQKAPSNLKKVDFYAASFFTYLVLDARLLDCWHLHFQTDDLFSYFDHLEVEERLPSFEDLHGAAKELYKRYSDRHAYHSAMRGYNPADGLGHIPIGSLWFTPEEDETSRALPKPKGKGRSTKIKSTIEEPFGGDQTLAQSIMYMHVTMISREIAEVIADGDIGRVYEGLKYLLFTFAGFKHHPRYATLLLEQITRLEFESSPARKVIFLKNWLVNTAGEAGRFKAGDIMQEALNLVLEEMIRRNDMEWDTPRVCQVIAPNVALMNDLKNHWRDGLGLAPRRSKHPEPHSHPELRTLLSIYKTEELHMFRAGRFYDQFVDDVDTFTNGITKLRKGKLQKWVDSTTNARNLAAANAAQGTVQLDSIFNFEDDDEEGHEEDEEPLTAGQFS</sequence>
<dbReference type="Proteomes" id="UP001148662">
    <property type="component" value="Unassembled WGS sequence"/>
</dbReference>
<proteinExistence type="predicted"/>
<organism evidence="1 2">
    <name type="scientific">Phlebia brevispora</name>
    <dbReference type="NCBI Taxonomy" id="194682"/>
    <lineage>
        <taxon>Eukaryota</taxon>
        <taxon>Fungi</taxon>
        <taxon>Dikarya</taxon>
        <taxon>Basidiomycota</taxon>
        <taxon>Agaricomycotina</taxon>
        <taxon>Agaricomycetes</taxon>
        <taxon>Polyporales</taxon>
        <taxon>Meruliaceae</taxon>
        <taxon>Phlebia</taxon>
    </lineage>
</organism>
<keyword evidence="2" id="KW-1185">Reference proteome</keyword>
<evidence type="ECO:0000313" key="1">
    <source>
        <dbReference type="EMBL" id="KAJ3535139.1"/>
    </source>
</evidence>
<accession>A0ACC1S9Z8</accession>
<name>A0ACC1S9Z8_9APHY</name>
<dbReference type="EMBL" id="JANHOG010001559">
    <property type="protein sequence ID" value="KAJ3535139.1"/>
    <property type="molecule type" value="Genomic_DNA"/>
</dbReference>
<comment type="caution">
    <text evidence="1">The sequence shown here is derived from an EMBL/GenBank/DDBJ whole genome shotgun (WGS) entry which is preliminary data.</text>
</comment>
<protein>
    <submittedName>
        <fullName evidence="1">Uncharacterized protein</fullName>
    </submittedName>
</protein>
<evidence type="ECO:0000313" key="2">
    <source>
        <dbReference type="Proteomes" id="UP001148662"/>
    </source>
</evidence>
<reference evidence="1" key="1">
    <citation type="submission" date="2022-07" db="EMBL/GenBank/DDBJ databases">
        <title>Genome Sequence of Phlebia brevispora.</title>
        <authorList>
            <person name="Buettner E."/>
        </authorList>
    </citation>
    <scope>NUCLEOTIDE SEQUENCE</scope>
    <source>
        <strain evidence="1">MPL23</strain>
    </source>
</reference>
<gene>
    <name evidence="1" type="ORF">NM688_g7020</name>
</gene>